<dbReference type="GO" id="GO:0015271">
    <property type="term" value="F:outward rectifier potassium channel activity"/>
    <property type="evidence" value="ECO:0007669"/>
    <property type="project" value="TreeGrafter"/>
</dbReference>
<accession>A0A915HR14</accession>
<keyword evidence="3 8" id="KW-0812">Transmembrane</keyword>
<evidence type="ECO:0000256" key="3">
    <source>
        <dbReference type="ARBA" id="ARBA00022692"/>
    </source>
</evidence>
<keyword evidence="5" id="KW-0406">Ion transport</keyword>
<protein>
    <submittedName>
        <fullName evidence="11">Potassium channel domain-containing protein</fullName>
    </submittedName>
</protein>
<dbReference type="OMA" id="CEKETHD"/>
<dbReference type="SUPFAM" id="SSF81324">
    <property type="entry name" value="Voltage-gated potassium channels"/>
    <property type="match status" value="2"/>
</dbReference>
<dbReference type="GO" id="GO:0030322">
    <property type="term" value="P:stabilization of membrane potential"/>
    <property type="evidence" value="ECO:0007669"/>
    <property type="project" value="TreeGrafter"/>
</dbReference>
<evidence type="ECO:0000256" key="6">
    <source>
        <dbReference type="ARBA" id="ARBA00023136"/>
    </source>
</evidence>
<feature type="transmembrane region" description="Helical" evidence="8">
    <location>
        <begin position="66"/>
        <end position="89"/>
    </location>
</feature>
<feature type="transmembrane region" description="Helical" evidence="8">
    <location>
        <begin position="373"/>
        <end position="394"/>
    </location>
</feature>
<keyword evidence="7" id="KW-0407">Ion channel</keyword>
<evidence type="ECO:0000256" key="2">
    <source>
        <dbReference type="ARBA" id="ARBA00022448"/>
    </source>
</evidence>
<feature type="domain" description="Potassium channel" evidence="9">
    <location>
        <begin position="43"/>
        <end position="86"/>
    </location>
</feature>
<comment type="subcellular location">
    <subcellularLocation>
        <location evidence="1">Membrane</location>
        <topology evidence="1">Multi-pass membrane protein</topology>
    </subcellularLocation>
</comment>
<dbReference type="Gene3D" id="1.10.287.70">
    <property type="match status" value="2"/>
</dbReference>
<dbReference type="InterPro" id="IPR013099">
    <property type="entry name" value="K_chnl_dom"/>
</dbReference>
<reference evidence="11" key="1">
    <citation type="submission" date="2022-11" db="UniProtKB">
        <authorList>
            <consortium name="WormBaseParasite"/>
        </authorList>
    </citation>
    <scope>IDENTIFICATION</scope>
</reference>
<evidence type="ECO:0000256" key="7">
    <source>
        <dbReference type="ARBA" id="ARBA00023303"/>
    </source>
</evidence>
<name>A0A915HR14_ROMCU</name>
<evidence type="ECO:0000256" key="8">
    <source>
        <dbReference type="SAM" id="Phobius"/>
    </source>
</evidence>
<evidence type="ECO:0000259" key="9">
    <source>
        <dbReference type="Pfam" id="PF07885"/>
    </source>
</evidence>
<sequence>MFSNLKKDTNQSIVTIVQMKLLQQAFVDNRYGYVLELQYDRYTFPPIGYGNIACRTYLGKAVTICYAIIGVPLMLLFLTNIGDVFAKVFTFIYRKTLRWELGAKIWRKRQKLTRQKQRLDAFTATLGLTSAADDADNERRSLNKSSTAYFQKRQARQQQFLRIRDNLEAWGADETSFVGSSGSAASLRRTRHYANSCKTLSRNYNACGADNDQSGTWYDRLVATVGHMLRSAAWHGLPPDTQSKILKDRSCSKIRHFLLKFESDLRNPSEDCNLIQKCYQVSDDNERVITTIIGKRKGKCLLSYNCEKETHDKRSTESAPSFYFELDPQMSFAEQQHYFLIINRERKSIEKLAQGIRCLTVEIERTDARNVPLWLVLFTMIVYLMIGAVMFAVWEKWDFLDSFYFCFISLTTLSDEQSVIQDHKFVGILD</sequence>
<keyword evidence="4 8" id="KW-1133">Transmembrane helix</keyword>
<dbReference type="Proteomes" id="UP000887565">
    <property type="component" value="Unplaced"/>
</dbReference>
<dbReference type="AlphaFoldDB" id="A0A915HR14"/>
<evidence type="ECO:0000313" key="11">
    <source>
        <dbReference type="WBParaSite" id="nRc.2.0.1.t04373-RA"/>
    </source>
</evidence>
<dbReference type="GO" id="GO:0022841">
    <property type="term" value="F:potassium ion leak channel activity"/>
    <property type="evidence" value="ECO:0007669"/>
    <property type="project" value="TreeGrafter"/>
</dbReference>
<evidence type="ECO:0000256" key="5">
    <source>
        <dbReference type="ARBA" id="ARBA00023065"/>
    </source>
</evidence>
<evidence type="ECO:0000256" key="4">
    <source>
        <dbReference type="ARBA" id="ARBA00022989"/>
    </source>
</evidence>
<evidence type="ECO:0000256" key="1">
    <source>
        <dbReference type="ARBA" id="ARBA00004141"/>
    </source>
</evidence>
<keyword evidence="6 8" id="KW-0472">Membrane</keyword>
<dbReference type="Pfam" id="PF07885">
    <property type="entry name" value="Ion_trans_2"/>
    <property type="match status" value="2"/>
</dbReference>
<evidence type="ECO:0000313" key="10">
    <source>
        <dbReference type="Proteomes" id="UP000887565"/>
    </source>
</evidence>
<organism evidence="10 11">
    <name type="scientific">Romanomermis culicivorax</name>
    <name type="common">Nematode worm</name>
    <dbReference type="NCBI Taxonomy" id="13658"/>
    <lineage>
        <taxon>Eukaryota</taxon>
        <taxon>Metazoa</taxon>
        <taxon>Ecdysozoa</taxon>
        <taxon>Nematoda</taxon>
        <taxon>Enoplea</taxon>
        <taxon>Dorylaimia</taxon>
        <taxon>Mermithida</taxon>
        <taxon>Mermithoidea</taxon>
        <taxon>Mermithidae</taxon>
        <taxon>Romanomermis</taxon>
    </lineage>
</organism>
<proteinExistence type="predicted"/>
<dbReference type="PANTHER" id="PTHR11003:SF334">
    <property type="entry name" value="FI03418P"/>
    <property type="match status" value="1"/>
</dbReference>
<dbReference type="GO" id="GO:0005886">
    <property type="term" value="C:plasma membrane"/>
    <property type="evidence" value="ECO:0007669"/>
    <property type="project" value="TreeGrafter"/>
</dbReference>
<keyword evidence="10" id="KW-1185">Reference proteome</keyword>
<keyword evidence="2" id="KW-0813">Transport</keyword>
<dbReference type="PANTHER" id="PTHR11003">
    <property type="entry name" value="POTASSIUM CHANNEL, SUBFAMILY K"/>
    <property type="match status" value="1"/>
</dbReference>
<feature type="domain" description="Potassium channel" evidence="9">
    <location>
        <begin position="379"/>
        <end position="413"/>
    </location>
</feature>
<dbReference type="WBParaSite" id="nRc.2.0.1.t04373-RA">
    <property type="protein sequence ID" value="nRc.2.0.1.t04373-RA"/>
    <property type="gene ID" value="nRc.2.0.1.g04373"/>
</dbReference>
<dbReference type="InterPro" id="IPR003280">
    <property type="entry name" value="2pore_dom_K_chnl"/>
</dbReference>